<feature type="region of interest" description="Disordered" evidence="11">
    <location>
        <begin position="1"/>
        <end position="44"/>
    </location>
</feature>
<protein>
    <recommendedName>
        <fullName evidence="5">EKC/KEOPS complex subunit BUD32</fullName>
        <ecNumber evidence="3">2.7.11.1</ecNumber>
    </recommendedName>
    <alternativeName>
        <fullName evidence="6 7">Atypical Serine/threonine protein kinase BUD32</fullName>
    </alternativeName>
    <alternativeName>
        <fullName evidence="4">EKC/KEOPS complex subunit bud32</fullName>
    </alternativeName>
</protein>
<comment type="catalytic activity">
    <reaction evidence="8">
        <text>L-threonyl-[protein] + ATP = O-phospho-L-threonyl-[protein] + ADP + H(+)</text>
        <dbReference type="Rhea" id="RHEA:46608"/>
        <dbReference type="Rhea" id="RHEA-COMP:11060"/>
        <dbReference type="Rhea" id="RHEA-COMP:11605"/>
        <dbReference type="ChEBI" id="CHEBI:15378"/>
        <dbReference type="ChEBI" id="CHEBI:30013"/>
        <dbReference type="ChEBI" id="CHEBI:30616"/>
        <dbReference type="ChEBI" id="CHEBI:61977"/>
        <dbReference type="ChEBI" id="CHEBI:456216"/>
        <dbReference type="EC" id="2.7.11.1"/>
    </reaction>
</comment>
<proteinExistence type="predicted"/>
<comment type="catalytic activity">
    <reaction evidence="9">
        <text>L-seryl-[protein] + ATP = O-phospho-L-seryl-[protein] + ADP + H(+)</text>
        <dbReference type="Rhea" id="RHEA:17989"/>
        <dbReference type="Rhea" id="RHEA-COMP:9863"/>
        <dbReference type="Rhea" id="RHEA-COMP:11604"/>
        <dbReference type="ChEBI" id="CHEBI:15378"/>
        <dbReference type="ChEBI" id="CHEBI:29999"/>
        <dbReference type="ChEBI" id="CHEBI:30616"/>
        <dbReference type="ChEBI" id="CHEBI:83421"/>
        <dbReference type="ChEBI" id="CHEBI:456216"/>
        <dbReference type="EC" id="2.7.11.1"/>
    </reaction>
</comment>
<dbReference type="Pfam" id="PF07714">
    <property type="entry name" value="PK_Tyr_Ser-Thr"/>
    <property type="match status" value="1"/>
</dbReference>
<evidence type="ECO:0000256" key="9">
    <source>
        <dbReference type="ARBA" id="ARBA00048679"/>
    </source>
</evidence>
<evidence type="ECO:0000313" key="14">
    <source>
        <dbReference type="Proteomes" id="UP000326924"/>
    </source>
</evidence>
<feature type="binding site" evidence="10">
    <location>
        <position position="116"/>
    </location>
    <ligand>
        <name>ATP</name>
        <dbReference type="ChEBI" id="CHEBI:30616"/>
    </ligand>
</feature>
<dbReference type="InterPro" id="IPR008266">
    <property type="entry name" value="Tyr_kinase_AS"/>
</dbReference>
<evidence type="ECO:0000256" key="5">
    <source>
        <dbReference type="ARBA" id="ARBA00019973"/>
    </source>
</evidence>
<evidence type="ECO:0000313" key="13">
    <source>
        <dbReference type="EMBL" id="KAA8913507.1"/>
    </source>
</evidence>
<dbReference type="EMBL" id="VXIS01000014">
    <property type="protein sequence ID" value="KAA8913507.1"/>
    <property type="molecule type" value="Genomic_DNA"/>
</dbReference>
<evidence type="ECO:0000256" key="10">
    <source>
        <dbReference type="PROSITE-ProRule" id="PRU10141"/>
    </source>
</evidence>
<dbReference type="PROSITE" id="PS00107">
    <property type="entry name" value="PROTEIN_KINASE_ATP"/>
    <property type="match status" value="1"/>
</dbReference>
<dbReference type="OrthoDB" id="626167at2759"/>
<keyword evidence="13" id="KW-0418">Kinase</keyword>
<keyword evidence="14" id="KW-1185">Reference proteome</keyword>
<evidence type="ECO:0000256" key="4">
    <source>
        <dbReference type="ARBA" id="ARBA00013948"/>
    </source>
</evidence>
<dbReference type="PROSITE" id="PS50011">
    <property type="entry name" value="PROTEIN_KINASE_DOM"/>
    <property type="match status" value="1"/>
</dbReference>
<dbReference type="InterPro" id="IPR051681">
    <property type="entry name" value="Ser/Thr_Kinases-Pseudokinases"/>
</dbReference>
<dbReference type="SUPFAM" id="SSF56112">
    <property type="entry name" value="Protein kinase-like (PK-like)"/>
    <property type="match status" value="1"/>
</dbReference>
<evidence type="ECO:0000256" key="2">
    <source>
        <dbReference type="ARBA" id="ARBA00011534"/>
    </source>
</evidence>
<dbReference type="InterPro" id="IPR011009">
    <property type="entry name" value="Kinase-like_dom_sf"/>
</dbReference>
<keyword evidence="10" id="KW-0547">Nucleotide-binding</keyword>
<comment type="function">
    <text evidence="1">Component of the EKC/KEOPS complex that is required for the formation of a threonylcarbamoyl group on adenosine at position 37 (t(6)A37) in tRNAs that read codons beginning with adenine. The complex is probably involved in the transfer of the threonylcarbamoyl moiety of threonylcarbamoyl-AMP (TC-AMP) to the N6 group of A37. BUD32 has ATPase activity in the context of the EKC/KEOPS complex and likely plays a supporting role to the catalytic subunit KAE1. The EKC/KEOPS complex also promotes both telomere uncapping and telomere elongation. The complex is required for efficient recruitment of transcriptional coactivators.</text>
</comment>
<feature type="domain" description="Protein kinase" evidence="12">
    <location>
        <begin position="85"/>
        <end position="393"/>
    </location>
</feature>
<dbReference type="GO" id="GO:0004674">
    <property type="term" value="F:protein serine/threonine kinase activity"/>
    <property type="evidence" value="ECO:0007669"/>
    <property type="project" value="UniProtKB-EC"/>
</dbReference>
<dbReference type="Proteomes" id="UP000326924">
    <property type="component" value="Unassembled WGS sequence"/>
</dbReference>
<dbReference type="AlphaFoldDB" id="A0A5J5F994"/>
<evidence type="ECO:0000256" key="6">
    <source>
        <dbReference type="ARBA" id="ARBA00030980"/>
    </source>
</evidence>
<evidence type="ECO:0000256" key="7">
    <source>
        <dbReference type="ARBA" id="ARBA00033194"/>
    </source>
</evidence>
<evidence type="ECO:0000256" key="8">
    <source>
        <dbReference type="ARBA" id="ARBA00047899"/>
    </source>
</evidence>
<reference evidence="13 14" key="1">
    <citation type="submission" date="2019-09" db="EMBL/GenBank/DDBJ databases">
        <title>Draft genome of the ectomycorrhizal ascomycete Sphaerosporella brunnea.</title>
        <authorList>
            <consortium name="DOE Joint Genome Institute"/>
            <person name="Benucci G.M."/>
            <person name="Marozzi G."/>
            <person name="Antonielli L."/>
            <person name="Sanchez S."/>
            <person name="Marco P."/>
            <person name="Wang X."/>
            <person name="Falini L.B."/>
            <person name="Barry K."/>
            <person name="Haridas S."/>
            <person name="Lipzen A."/>
            <person name="Labutti K."/>
            <person name="Grigoriev I.V."/>
            <person name="Murat C."/>
            <person name="Martin F."/>
            <person name="Albertini E."/>
            <person name="Donnini D."/>
            <person name="Bonito G."/>
        </authorList>
    </citation>
    <scope>NUCLEOTIDE SEQUENCE [LARGE SCALE GENOMIC DNA]</scope>
    <source>
        <strain evidence="13 14">Sb_GMNB300</strain>
    </source>
</reference>
<name>A0A5J5F994_9PEZI</name>
<dbReference type="InterPro" id="IPR001245">
    <property type="entry name" value="Ser-Thr/Tyr_kinase_cat_dom"/>
</dbReference>
<evidence type="ECO:0000256" key="3">
    <source>
        <dbReference type="ARBA" id="ARBA00012513"/>
    </source>
</evidence>
<dbReference type="PROSITE" id="PS00109">
    <property type="entry name" value="PROTEIN_KINASE_TYR"/>
    <property type="match status" value="1"/>
</dbReference>
<dbReference type="EC" id="2.7.11.1" evidence="3"/>
<keyword evidence="13" id="KW-0808">Transferase</keyword>
<dbReference type="InParanoid" id="A0A5J5F994"/>
<dbReference type="GO" id="GO:0005524">
    <property type="term" value="F:ATP binding"/>
    <property type="evidence" value="ECO:0007669"/>
    <property type="project" value="UniProtKB-UniRule"/>
</dbReference>
<organism evidence="13 14">
    <name type="scientific">Sphaerosporella brunnea</name>
    <dbReference type="NCBI Taxonomy" id="1250544"/>
    <lineage>
        <taxon>Eukaryota</taxon>
        <taxon>Fungi</taxon>
        <taxon>Dikarya</taxon>
        <taxon>Ascomycota</taxon>
        <taxon>Pezizomycotina</taxon>
        <taxon>Pezizomycetes</taxon>
        <taxon>Pezizales</taxon>
        <taxon>Pyronemataceae</taxon>
        <taxon>Sphaerosporella</taxon>
    </lineage>
</organism>
<gene>
    <name evidence="13" type="ORF">FN846DRAFT_772084</name>
</gene>
<sequence length="395" mass="42328">MSSNYGQKPPLRVDTAPPASEKTPNAKLIATPPTTPIASSSGTECGSVSPRFDAKITSHVAAARRRALFETPPSPFGTCTEDIERGTRVRLGCGAWAEVVRGTLSSPFGKAIVAIKQPCYPGADKILRQEAGVLSYITNTAPKDSIVRFLGFDAVHSTIVMEHVSGTTLAQFSRESRLRRADRGGTTASRSEPVIGLHEWLDIAKQLADTFVHLKGIGVVHGDVTWHNVLMKETPTGSGVRLNPVVIDFSSGHLEVDGYSPAAVSATTTAFCSPELLEAHIRRPSTPPLGSTDKPMEEDHGPISTFASDLYGLAMTLLSSAIGSEVYENAGRHGGIYARQGQPLEWVRNGDSFLIVGVRSVVSKTLSGCFGRIAEKRIGVEELRDRIVQHSEGSM</sequence>
<dbReference type="Gene3D" id="1.10.510.10">
    <property type="entry name" value="Transferase(Phosphotransferase) domain 1"/>
    <property type="match status" value="1"/>
</dbReference>
<accession>A0A5J5F994</accession>
<evidence type="ECO:0000259" key="12">
    <source>
        <dbReference type="PROSITE" id="PS50011"/>
    </source>
</evidence>
<dbReference type="PANTHER" id="PTHR44329">
    <property type="entry name" value="SERINE/THREONINE-PROTEIN KINASE TNNI3K-RELATED"/>
    <property type="match status" value="1"/>
</dbReference>
<dbReference type="InterPro" id="IPR017441">
    <property type="entry name" value="Protein_kinase_ATP_BS"/>
</dbReference>
<evidence type="ECO:0000256" key="11">
    <source>
        <dbReference type="SAM" id="MobiDB-lite"/>
    </source>
</evidence>
<comment type="caution">
    <text evidence="13">The sequence shown here is derived from an EMBL/GenBank/DDBJ whole genome shotgun (WGS) entry which is preliminary data.</text>
</comment>
<keyword evidence="10" id="KW-0067">ATP-binding</keyword>
<dbReference type="InterPro" id="IPR000719">
    <property type="entry name" value="Prot_kinase_dom"/>
</dbReference>
<evidence type="ECO:0000256" key="1">
    <source>
        <dbReference type="ARBA" id="ARBA00003747"/>
    </source>
</evidence>
<comment type="subunit">
    <text evidence="2">Component of the EKC/KEOPS complex composed of at least BUD32, CGI121, GON7, KAE1 and PCC1; the whole complex dimerizes.</text>
</comment>